<dbReference type="RefSeq" id="WP_265615883.1">
    <property type="nucleotide sequence ID" value="NZ_JAPFRD010000002.1"/>
</dbReference>
<dbReference type="InterPro" id="IPR007461">
    <property type="entry name" value="Ysc84_actin-binding"/>
</dbReference>
<comment type="caution">
    <text evidence="3">The sequence shown here is derived from an EMBL/GenBank/DDBJ whole genome shotgun (WGS) entry which is preliminary data.</text>
</comment>
<dbReference type="Pfam" id="PF04366">
    <property type="entry name" value="Ysc84"/>
    <property type="match status" value="1"/>
</dbReference>
<dbReference type="Proteomes" id="UP001142810">
    <property type="component" value="Unassembled WGS sequence"/>
</dbReference>
<keyword evidence="1" id="KW-0732">Signal</keyword>
<feature type="domain" description="Ysc84 actin-binding" evidence="2">
    <location>
        <begin position="101"/>
        <end position="189"/>
    </location>
</feature>
<name>A0ABT3P344_9ALTE</name>
<keyword evidence="4" id="KW-1185">Reference proteome</keyword>
<reference evidence="3" key="1">
    <citation type="submission" date="2022-11" db="EMBL/GenBank/DDBJ databases">
        <title>Alteromonas sp. nov., isolated from sea water of the Qingdao.</title>
        <authorList>
            <person name="Wang Q."/>
        </authorList>
    </citation>
    <scope>NUCLEOTIDE SEQUENCE</scope>
    <source>
        <strain evidence="3">ASW11-7</strain>
    </source>
</reference>
<organism evidence="3 4">
    <name type="scientific">Alteromonas aquimaris</name>
    <dbReference type="NCBI Taxonomy" id="2998417"/>
    <lineage>
        <taxon>Bacteria</taxon>
        <taxon>Pseudomonadati</taxon>
        <taxon>Pseudomonadota</taxon>
        <taxon>Gammaproteobacteria</taxon>
        <taxon>Alteromonadales</taxon>
        <taxon>Alteromonadaceae</taxon>
        <taxon>Alteromonas/Salinimonas group</taxon>
        <taxon>Alteromonas</taxon>
    </lineage>
</organism>
<dbReference type="PROSITE" id="PS51257">
    <property type="entry name" value="PROKAR_LIPOPROTEIN"/>
    <property type="match status" value="1"/>
</dbReference>
<dbReference type="EMBL" id="JAPFRD010000002">
    <property type="protein sequence ID" value="MCW8107182.1"/>
    <property type="molecule type" value="Genomic_DNA"/>
</dbReference>
<gene>
    <name evidence="3" type="ORF">OPS25_01520</name>
</gene>
<evidence type="ECO:0000313" key="3">
    <source>
        <dbReference type="EMBL" id="MCW8107182.1"/>
    </source>
</evidence>
<proteinExistence type="predicted"/>
<accession>A0ABT3P344</accession>
<feature type="chain" id="PRO_5046547216" evidence="1">
    <location>
        <begin position="25"/>
        <end position="189"/>
    </location>
</feature>
<feature type="signal peptide" evidence="1">
    <location>
        <begin position="1"/>
        <end position="24"/>
    </location>
</feature>
<evidence type="ECO:0000259" key="2">
    <source>
        <dbReference type="Pfam" id="PF04366"/>
    </source>
</evidence>
<protein>
    <submittedName>
        <fullName evidence="3">YSC84-related protein</fullName>
    </submittedName>
</protein>
<evidence type="ECO:0000256" key="1">
    <source>
        <dbReference type="SAM" id="SignalP"/>
    </source>
</evidence>
<sequence>MSKRITFLSVLLAGLFLVTGCASMGDGTVMEKRQTILDMQQSTIEQLYREKPDTKAQIANAAGYGTFSNANINLLVVAAGTGYGVVNNNLTGKKTYMNMAEGGVGLGIGAKDYRIVMIFHTQEALRHFIENGWTAGGNADATAKANDKGVSMSKEAYLGGVTVYTMTDSGIALQALVKGTKFWVDNELN</sequence>
<evidence type="ECO:0000313" key="4">
    <source>
        <dbReference type="Proteomes" id="UP001142810"/>
    </source>
</evidence>